<comment type="subcellular location">
    <subcellularLocation>
        <location evidence="1">Membrane</location>
        <topology evidence="1">Multi-pass membrane protein</topology>
    </subcellularLocation>
</comment>
<name>A0A8H5ZQT3_COCSA</name>
<dbReference type="InterPro" id="IPR000109">
    <property type="entry name" value="POT_fam"/>
</dbReference>
<accession>A0A8H5ZQT3</accession>
<protein>
    <submittedName>
        <fullName evidence="8">Uncharacterized protein</fullName>
    </submittedName>
</protein>
<feature type="transmembrane region" description="Helical" evidence="7">
    <location>
        <begin position="176"/>
        <end position="194"/>
    </location>
</feature>
<dbReference type="PANTHER" id="PTHR11654">
    <property type="entry name" value="OLIGOPEPTIDE TRANSPORTER-RELATED"/>
    <property type="match status" value="1"/>
</dbReference>
<dbReference type="OMA" id="ACIPAGY"/>
<evidence type="ECO:0000256" key="4">
    <source>
        <dbReference type="ARBA" id="ARBA00022692"/>
    </source>
</evidence>
<keyword evidence="3" id="KW-0813">Transport</keyword>
<feature type="transmembrane region" description="Helical" evidence="7">
    <location>
        <begin position="394"/>
        <end position="414"/>
    </location>
</feature>
<dbReference type="SUPFAM" id="SSF103473">
    <property type="entry name" value="MFS general substrate transporter"/>
    <property type="match status" value="1"/>
</dbReference>
<feature type="transmembrane region" description="Helical" evidence="7">
    <location>
        <begin position="517"/>
        <end position="537"/>
    </location>
</feature>
<dbReference type="InterPro" id="IPR036259">
    <property type="entry name" value="MFS_trans_sf"/>
</dbReference>
<dbReference type="AlphaFoldDB" id="A0A8H5ZQT3"/>
<evidence type="ECO:0000256" key="6">
    <source>
        <dbReference type="ARBA" id="ARBA00023136"/>
    </source>
</evidence>
<keyword evidence="6 7" id="KW-0472">Membrane</keyword>
<dbReference type="Gene3D" id="1.20.1250.20">
    <property type="entry name" value="MFS general substrate transporter like domains"/>
    <property type="match status" value="1"/>
</dbReference>
<comment type="caution">
    <text evidence="8">The sequence shown here is derived from an EMBL/GenBank/DDBJ whole genome shotgun (WGS) entry which is preliminary data.</text>
</comment>
<dbReference type="Proteomes" id="UP000624244">
    <property type="component" value="Unassembled WGS sequence"/>
</dbReference>
<evidence type="ECO:0000256" key="2">
    <source>
        <dbReference type="ARBA" id="ARBA00005982"/>
    </source>
</evidence>
<feature type="transmembrane region" description="Helical" evidence="7">
    <location>
        <begin position="233"/>
        <end position="254"/>
    </location>
</feature>
<dbReference type="Pfam" id="PF00854">
    <property type="entry name" value="PTR2"/>
    <property type="match status" value="1"/>
</dbReference>
<dbReference type="FunFam" id="1.20.1250.20:FF:000085">
    <property type="entry name" value="MFS peptide transporter Ptr2"/>
    <property type="match status" value="1"/>
</dbReference>
<feature type="transmembrane region" description="Helical" evidence="7">
    <location>
        <begin position="435"/>
        <end position="456"/>
    </location>
</feature>
<evidence type="ECO:0000313" key="9">
    <source>
        <dbReference type="Proteomes" id="UP000624244"/>
    </source>
</evidence>
<feature type="transmembrane region" description="Helical" evidence="7">
    <location>
        <begin position="260"/>
        <end position="280"/>
    </location>
</feature>
<feature type="transmembrane region" description="Helical" evidence="7">
    <location>
        <begin position="543"/>
        <end position="564"/>
    </location>
</feature>
<gene>
    <name evidence="8" type="ORF">GGP41_006495</name>
</gene>
<organism evidence="8 9">
    <name type="scientific">Cochliobolus sativus</name>
    <name type="common">Common root rot and spot blotch fungus</name>
    <name type="synonym">Bipolaris sorokiniana</name>
    <dbReference type="NCBI Taxonomy" id="45130"/>
    <lineage>
        <taxon>Eukaryota</taxon>
        <taxon>Fungi</taxon>
        <taxon>Dikarya</taxon>
        <taxon>Ascomycota</taxon>
        <taxon>Pezizomycotina</taxon>
        <taxon>Dothideomycetes</taxon>
        <taxon>Pleosporomycetidae</taxon>
        <taxon>Pleosporales</taxon>
        <taxon>Pleosporineae</taxon>
        <taxon>Pleosporaceae</taxon>
        <taxon>Bipolaris</taxon>
    </lineage>
</organism>
<comment type="similarity">
    <text evidence="2">Belongs to the major facilitator superfamily. Proton-dependent oligopeptide transporter (POT/PTR) (TC 2.A.17) family.</text>
</comment>
<sequence length="609" mass="67227">MAVTTDVKASLEITKGATMTTDPIPFDTDSVSSGASAFPFPTEEEWATLPRVAGKIPWQAWTVAVVEFVERFSYYGTSAVFVNFIQKPLPPGSVTGAGFLKKPGSGALDMGQRASTGLNMFNQFWSYITPLGGAWLADEYWGRYKTIQYSNIIAIIGHIILILSAIPPIIVKPKVAISIFSVGLVIMGIGTGGFKSNISPLIAEQYKDQRAYVRVRKNGKKEIVCPAVTSARIYLYFYFLINCGSITGSIAMVYSEHFHSFYLAYTLPTICYIFCPLILVTMKKHYKLSPPTGSVMGKAFKLVKFGVKNSPRKNTFKDGDFWERIKPSVLRRNNRPVPDWMTFDDAWVDEVRRGILACKVFLWFPLYWLSYNQMQGNLVSQANTMNLGQVPNDIVAKLNPLFIVILIPIMDFVIYPGLQKAGIVFSPIKKITAGFALSSLAMVSACVIQSYIYKLSPCGDNINALSKTRKDCNADITVWVQVVPYGLIGFSEIMASITKLEYAYTKAPNNMKSTVQAIALSTSAVSAALGQAFVSLSEDPLLVWNYGSVAVVALCGGIGFWMTFRKADKQEDALNNMKESNFMGGREIGDAENVDTLSVRDEKNEKSGL</sequence>
<proteinExistence type="inferred from homology"/>
<dbReference type="EMBL" id="WNKQ01000001">
    <property type="protein sequence ID" value="KAF5853677.1"/>
    <property type="molecule type" value="Genomic_DNA"/>
</dbReference>
<evidence type="ECO:0000256" key="7">
    <source>
        <dbReference type="SAM" id="Phobius"/>
    </source>
</evidence>
<keyword evidence="4 7" id="KW-0812">Transmembrane</keyword>
<evidence type="ECO:0000313" key="8">
    <source>
        <dbReference type="EMBL" id="KAF5853677.1"/>
    </source>
</evidence>
<keyword evidence="5 7" id="KW-1133">Transmembrane helix</keyword>
<evidence type="ECO:0000256" key="3">
    <source>
        <dbReference type="ARBA" id="ARBA00022448"/>
    </source>
</evidence>
<feature type="transmembrane region" description="Helical" evidence="7">
    <location>
        <begin position="476"/>
        <end position="497"/>
    </location>
</feature>
<evidence type="ECO:0000256" key="5">
    <source>
        <dbReference type="ARBA" id="ARBA00022989"/>
    </source>
</evidence>
<feature type="transmembrane region" description="Helical" evidence="7">
    <location>
        <begin position="152"/>
        <end position="170"/>
    </location>
</feature>
<dbReference type="GO" id="GO:0071916">
    <property type="term" value="F:dipeptide transmembrane transporter activity"/>
    <property type="evidence" value="ECO:0007669"/>
    <property type="project" value="UniProtKB-ARBA"/>
</dbReference>
<dbReference type="GO" id="GO:0005886">
    <property type="term" value="C:plasma membrane"/>
    <property type="evidence" value="ECO:0007669"/>
    <property type="project" value="UniProtKB-ARBA"/>
</dbReference>
<evidence type="ECO:0000256" key="1">
    <source>
        <dbReference type="ARBA" id="ARBA00004141"/>
    </source>
</evidence>
<reference evidence="8" key="1">
    <citation type="submission" date="2019-11" db="EMBL/GenBank/DDBJ databases">
        <title>Bipolaris sorokiniana Genome sequencing.</title>
        <authorList>
            <person name="Wang H."/>
        </authorList>
    </citation>
    <scope>NUCLEOTIDE SEQUENCE</scope>
</reference>